<proteinExistence type="inferred from homology"/>
<name>A0A220VH40_9GAMM</name>
<evidence type="ECO:0000313" key="2">
    <source>
        <dbReference type="EMBL" id="ASK79685.1"/>
    </source>
</evidence>
<dbReference type="OrthoDB" id="9806939at2"/>
<dbReference type="PANTHER" id="PTHR30469">
    <property type="entry name" value="MULTIDRUG RESISTANCE PROTEIN MDTA"/>
    <property type="match status" value="1"/>
</dbReference>
<dbReference type="NCBIfam" id="TIGR01730">
    <property type="entry name" value="RND_mfp"/>
    <property type="match status" value="1"/>
</dbReference>
<gene>
    <name evidence="2" type="ORF">CF386_11600</name>
</gene>
<sequence length="351" mass="39953">MKKYIIILTLLFFIILIIFLLKKQDTSLSPKSKDENKGEEIAKVTTKLFVPENFVLQYRTEGKTKPFLSLDLISNTEGVIKKVLAKKGDYVEQGSELVKFDLENLETELIKAESDYIEKKMEYKAIENLHQSGFQAKLRLLQAKVAYNTAKSYWEKIKDDLNKKVLRAPISGILNDIIDDTGVYVKKGEVLGKIIQTRELIVQIDLNPKYINQIKLKDDVDVECNAQKFLGEISYISFEANPQTNTYDTEALIKNKNLKAGQLCKVRFDLEKKMGIQVSPSVLSFDNKGNIGVKYVENQKVFFQSVQVENITTKNVWVTNINKPINIIVLGQSNVNIGEPVKTKSIGDLYE</sequence>
<dbReference type="KEGG" id="pmai:CF386_11600"/>
<comment type="similarity">
    <text evidence="1">Belongs to the membrane fusion protein (MFP) (TC 8.A.1) family.</text>
</comment>
<keyword evidence="3" id="KW-1185">Reference proteome</keyword>
<dbReference type="InterPro" id="IPR006143">
    <property type="entry name" value="RND_pump_MFP"/>
</dbReference>
<accession>A0A220VH40</accession>
<dbReference type="PANTHER" id="PTHR30469:SF29">
    <property type="entry name" value="BLR2860 PROTEIN"/>
    <property type="match status" value="1"/>
</dbReference>
<dbReference type="GO" id="GO:0015562">
    <property type="term" value="F:efflux transmembrane transporter activity"/>
    <property type="evidence" value="ECO:0007669"/>
    <property type="project" value="TreeGrafter"/>
</dbReference>
<dbReference type="GO" id="GO:1990281">
    <property type="term" value="C:efflux pump complex"/>
    <property type="evidence" value="ECO:0007669"/>
    <property type="project" value="TreeGrafter"/>
</dbReference>
<dbReference type="RefSeq" id="WP_089074593.1">
    <property type="nucleotide sequence ID" value="NZ_CBCSAM010000003.1"/>
</dbReference>
<dbReference type="Gene3D" id="1.10.287.470">
    <property type="entry name" value="Helix hairpin bin"/>
    <property type="match status" value="1"/>
</dbReference>
<dbReference type="Gene3D" id="2.40.50.100">
    <property type="match status" value="1"/>
</dbReference>
<reference evidence="2 3" key="1">
    <citation type="journal article" date="2016" name="Int. J. Syst. Evol. Microbiol.">
        <title>Paraphotobacterium marinum gen. nov., sp. nov., a member of the family Vibrionaceae, isolated from surface seawater.</title>
        <authorList>
            <person name="Huang Z."/>
            <person name="Dong C."/>
            <person name="Shao Z."/>
        </authorList>
    </citation>
    <scope>NUCLEOTIDE SEQUENCE [LARGE SCALE GENOMIC DNA]</scope>
    <source>
        <strain evidence="2 3">NSCS20N07D</strain>
    </source>
</reference>
<protein>
    <submittedName>
        <fullName evidence="2">Uncharacterized protein</fullName>
    </submittedName>
</protein>
<organism evidence="2 3">
    <name type="scientific">Paraphotobacterium marinum</name>
    <dbReference type="NCBI Taxonomy" id="1755811"/>
    <lineage>
        <taxon>Bacteria</taxon>
        <taxon>Pseudomonadati</taxon>
        <taxon>Pseudomonadota</taxon>
        <taxon>Gammaproteobacteria</taxon>
        <taxon>Vibrionales</taxon>
        <taxon>Vibrionaceae</taxon>
        <taxon>Paraphotobacterium</taxon>
    </lineage>
</organism>
<dbReference type="Proteomes" id="UP000242175">
    <property type="component" value="Chromosome small"/>
</dbReference>
<dbReference type="SUPFAM" id="SSF111369">
    <property type="entry name" value="HlyD-like secretion proteins"/>
    <property type="match status" value="1"/>
</dbReference>
<evidence type="ECO:0000313" key="3">
    <source>
        <dbReference type="Proteomes" id="UP000242175"/>
    </source>
</evidence>
<dbReference type="AlphaFoldDB" id="A0A220VH40"/>
<dbReference type="EMBL" id="CP022356">
    <property type="protein sequence ID" value="ASK79685.1"/>
    <property type="molecule type" value="Genomic_DNA"/>
</dbReference>
<evidence type="ECO:0000256" key="1">
    <source>
        <dbReference type="ARBA" id="ARBA00009477"/>
    </source>
</evidence>
<dbReference type="Gene3D" id="2.40.30.170">
    <property type="match status" value="1"/>
</dbReference>